<dbReference type="EMBL" id="LR796837">
    <property type="protein sequence ID" value="CAB4168960.1"/>
    <property type="molecule type" value="Genomic_DNA"/>
</dbReference>
<gene>
    <name evidence="3" type="ORF">UFOVP1516_23</name>
    <name evidence="2" type="ORF">UFOVP887_21</name>
</gene>
<reference evidence="3" key="1">
    <citation type="submission" date="2020-05" db="EMBL/GenBank/DDBJ databases">
        <authorList>
            <person name="Chiriac C."/>
            <person name="Salcher M."/>
            <person name="Ghai R."/>
            <person name="Kavagutti S V."/>
        </authorList>
    </citation>
    <scope>NUCLEOTIDE SEQUENCE</scope>
</reference>
<accession>A0A6J7XAD7</accession>
<evidence type="ECO:0000313" key="3">
    <source>
        <dbReference type="EMBL" id="CAB5226776.1"/>
    </source>
</evidence>
<evidence type="ECO:0000256" key="1">
    <source>
        <dbReference type="SAM" id="Coils"/>
    </source>
</evidence>
<protein>
    <submittedName>
        <fullName evidence="3">Uncharacterized protein</fullName>
    </submittedName>
</protein>
<name>A0A6J7XAD7_9CAUD</name>
<dbReference type="EMBL" id="LR798364">
    <property type="protein sequence ID" value="CAB5226776.1"/>
    <property type="molecule type" value="Genomic_DNA"/>
</dbReference>
<sequence>MEICSNFSLEERLKCGVLDRETSDLIELTMDKLFLYEKEIETLDRRCELYYEQMQFCKDFIAEAMDLLRKAELKADFVEARQDIEMLLENSYVEL</sequence>
<organism evidence="3">
    <name type="scientific">uncultured Caudovirales phage</name>
    <dbReference type="NCBI Taxonomy" id="2100421"/>
    <lineage>
        <taxon>Viruses</taxon>
        <taxon>Duplodnaviria</taxon>
        <taxon>Heunggongvirae</taxon>
        <taxon>Uroviricota</taxon>
        <taxon>Caudoviricetes</taxon>
        <taxon>Peduoviridae</taxon>
        <taxon>Maltschvirus</taxon>
        <taxon>Maltschvirus maltsch</taxon>
    </lineage>
</organism>
<proteinExistence type="predicted"/>
<feature type="coiled-coil region" evidence="1">
    <location>
        <begin position="61"/>
        <end position="90"/>
    </location>
</feature>
<keyword evidence="1" id="KW-0175">Coiled coil</keyword>
<evidence type="ECO:0000313" key="2">
    <source>
        <dbReference type="EMBL" id="CAB4168960.1"/>
    </source>
</evidence>